<protein>
    <submittedName>
        <fullName evidence="1">Uncharacterized protein</fullName>
    </submittedName>
</protein>
<proteinExistence type="predicted"/>
<dbReference type="AlphaFoldDB" id="A0A167LY68"/>
<reference evidence="1 2" key="1">
    <citation type="journal article" date="2016" name="Mol. Biol. Evol.">
        <title>Comparative Genomics of Early-Diverging Mushroom-Forming Fungi Provides Insights into the Origins of Lignocellulose Decay Capabilities.</title>
        <authorList>
            <person name="Nagy L.G."/>
            <person name="Riley R."/>
            <person name="Tritt A."/>
            <person name="Adam C."/>
            <person name="Daum C."/>
            <person name="Floudas D."/>
            <person name="Sun H."/>
            <person name="Yadav J.S."/>
            <person name="Pangilinan J."/>
            <person name="Larsson K.H."/>
            <person name="Matsuura K."/>
            <person name="Barry K."/>
            <person name="Labutti K."/>
            <person name="Kuo R."/>
            <person name="Ohm R.A."/>
            <person name="Bhattacharya S.S."/>
            <person name="Shirouzu T."/>
            <person name="Yoshinaga Y."/>
            <person name="Martin F.M."/>
            <person name="Grigoriev I.V."/>
            <person name="Hibbett D.S."/>
        </authorList>
    </citation>
    <scope>NUCLEOTIDE SEQUENCE [LARGE SCALE GENOMIC DNA]</scope>
    <source>
        <strain evidence="1 2">TUFC12733</strain>
    </source>
</reference>
<name>A0A167LY68_CALVF</name>
<dbReference type="OrthoDB" id="3409756at2759"/>
<dbReference type="Proteomes" id="UP000076738">
    <property type="component" value="Unassembled WGS sequence"/>
</dbReference>
<evidence type="ECO:0000313" key="1">
    <source>
        <dbReference type="EMBL" id="KZO96152.1"/>
    </source>
</evidence>
<evidence type="ECO:0000313" key="2">
    <source>
        <dbReference type="Proteomes" id="UP000076738"/>
    </source>
</evidence>
<organism evidence="1 2">
    <name type="scientific">Calocera viscosa (strain TUFC12733)</name>
    <dbReference type="NCBI Taxonomy" id="1330018"/>
    <lineage>
        <taxon>Eukaryota</taxon>
        <taxon>Fungi</taxon>
        <taxon>Dikarya</taxon>
        <taxon>Basidiomycota</taxon>
        <taxon>Agaricomycotina</taxon>
        <taxon>Dacrymycetes</taxon>
        <taxon>Dacrymycetales</taxon>
        <taxon>Dacrymycetaceae</taxon>
        <taxon>Calocera</taxon>
    </lineage>
</organism>
<gene>
    <name evidence="1" type="ORF">CALVIDRAFT_136334</name>
</gene>
<keyword evidence="2" id="KW-1185">Reference proteome</keyword>
<sequence length="184" mass="20543">MDLVLDLHYLGSPPGVEGAPCGAVLPLFHKLGNQLSRLWLYAPFATEAPRMIFPLLKTIKKIAVLAGTISEGVATFLPPSVVQLKLQLDLETPTYSLALIDCLDELRKKQTVMRALQVVHIASRTPEPFQWWTLGATNPTLAGQLMARSIWLEQKGIHVRDDKRKRIGHLDYSRRAVIISELIS</sequence>
<accession>A0A167LY68</accession>
<dbReference type="EMBL" id="KV417285">
    <property type="protein sequence ID" value="KZO96152.1"/>
    <property type="molecule type" value="Genomic_DNA"/>
</dbReference>